<dbReference type="RefSeq" id="WP_210901616.1">
    <property type="nucleotide sequence ID" value="NZ_CP071696.1"/>
</dbReference>
<name>A0A975IPX4_9MICO</name>
<organism evidence="2 3">
    <name type="scientific">Agromyces archimandritae</name>
    <dbReference type="NCBI Taxonomy" id="2781962"/>
    <lineage>
        <taxon>Bacteria</taxon>
        <taxon>Bacillati</taxon>
        <taxon>Actinomycetota</taxon>
        <taxon>Actinomycetes</taxon>
        <taxon>Micrococcales</taxon>
        <taxon>Microbacteriaceae</taxon>
        <taxon>Agromyces</taxon>
    </lineage>
</organism>
<reference evidence="2" key="1">
    <citation type="submission" date="2021-03" db="EMBL/GenBank/DDBJ databases">
        <title>Agromyces archimandritus sp. nov., isolated from the cockroach Archimandrita tessellata.</title>
        <authorList>
            <person name="Guzman J."/>
            <person name="Ortuzar M."/>
            <person name="Poehlein A."/>
            <person name="Daniel R."/>
            <person name="Trujillo M."/>
            <person name="Vilcinskas A."/>
        </authorList>
    </citation>
    <scope>NUCLEOTIDE SEQUENCE</scope>
    <source>
        <strain evidence="2">G127AT</strain>
    </source>
</reference>
<evidence type="ECO:0000313" key="3">
    <source>
        <dbReference type="Proteomes" id="UP000671914"/>
    </source>
</evidence>
<protein>
    <submittedName>
        <fullName evidence="2">Uncharacterized protein</fullName>
    </submittedName>
</protein>
<evidence type="ECO:0000256" key="1">
    <source>
        <dbReference type="SAM" id="MobiDB-lite"/>
    </source>
</evidence>
<accession>A0A975IPX4</accession>
<sequence>MLVLALLGVLGIIATAVSSWVVVGAFARGFSTVAELGKPVAAAVVPETPGEGPASVEPDAEPPAEPAAAAERRDLDWDMPLPEGEIPYVSFTRGTDWSFGAERPEFGTDGYRNEQTGCSVWVTSGGVELPAPDAEEGDRERSLRWAGSLLGRSFAFEETADASIAAEHGSNRGRMDLIAVPKERSEGISDLIMTRVFTDSDQGVVAYAECPDAASLHPTFEYLLRNAYVVTAPPF</sequence>
<feature type="region of interest" description="Disordered" evidence="1">
    <location>
        <begin position="45"/>
        <end position="72"/>
    </location>
</feature>
<keyword evidence="3" id="KW-1185">Reference proteome</keyword>
<dbReference type="EMBL" id="CP071696">
    <property type="protein sequence ID" value="QTX06050.1"/>
    <property type="molecule type" value="Genomic_DNA"/>
</dbReference>
<proteinExistence type="predicted"/>
<dbReference type="AlphaFoldDB" id="A0A975IPX4"/>
<gene>
    <name evidence="2" type="ORF">G127AT_07715</name>
</gene>
<dbReference type="KEGG" id="aarc:G127AT_07715"/>
<dbReference type="Proteomes" id="UP000671914">
    <property type="component" value="Chromosome"/>
</dbReference>
<evidence type="ECO:0000313" key="2">
    <source>
        <dbReference type="EMBL" id="QTX06050.1"/>
    </source>
</evidence>